<dbReference type="InterPro" id="IPR052192">
    <property type="entry name" value="Insect_Ionotropic_Sensory_Rcpt"/>
</dbReference>
<evidence type="ECO:0000256" key="1">
    <source>
        <dbReference type="ARBA" id="ARBA00004651"/>
    </source>
</evidence>
<evidence type="ECO:0000256" key="2">
    <source>
        <dbReference type="ARBA" id="ARBA00022475"/>
    </source>
</evidence>
<accession>A0AA38MM72</accession>
<dbReference type="Proteomes" id="UP001168821">
    <property type="component" value="Unassembled WGS sequence"/>
</dbReference>
<protein>
    <submittedName>
        <fullName evidence="9">Uncharacterized protein</fullName>
    </submittedName>
</protein>
<dbReference type="AlphaFoldDB" id="A0AA38MM72"/>
<comment type="caution">
    <text evidence="9">The sequence shown here is derived from an EMBL/GenBank/DDBJ whole genome shotgun (WGS) entry which is preliminary data.</text>
</comment>
<keyword evidence="3 8" id="KW-0812">Transmembrane</keyword>
<feature type="transmembrane region" description="Helical" evidence="8">
    <location>
        <begin position="174"/>
        <end position="194"/>
    </location>
</feature>
<evidence type="ECO:0000256" key="5">
    <source>
        <dbReference type="ARBA" id="ARBA00023136"/>
    </source>
</evidence>
<evidence type="ECO:0000313" key="10">
    <source>
        <dbReference type="Proteomes" id="UP001168821"/>
    </source>
</evidence>
<name>A0AA38MM72_9CUCU</name>
<evidence type="ECO:0000256" key="6">
    <source>
        <dbReference type="ARBA" id="ARBA00023170"/>
    </source>
</evidence>
<reference evidence="9" key="1">
    <citation type="journal article" date="2023" name="G3 (Bethesda)">
        <title>Whole genome assemblies of Zophobas morio and Tenebrio molitor.</title>
        <authorList>
            <person name="Kaur S."/>
            <person name="Stinson S.A."/>
            <person name="diCenzo G.C."/>
        </authorList>
    </citation>
    <scope>NUCLEOTIDE SEQUENCE</scope>
    <source>
        <strain evidence="9">QUZm001</strain>
    </source>
</reference>
<dbReference type="Gene3D" id="3.40.190.10">
    <property type="entry name" value="Periplasmic binding protein-like II"/>
    <property type="match status" value="1"/>
</dbReference>
<evidence type="ECO:0000256" key="3">
    <source>
        <dbReference type="ARBA" id="ARBA00022692"/>
    </source>
</evidence>
<keyword evidence="4 8" id="KW-1133">Transmembrane helix</keyword>
<evidence type="ECO:0000256" key="7">
    <source>
        <dbReference type="ARBA" id="ARBA00023180"/>
    </source>
</evidence>
<evidence type="ECO:0000256" key="4">
    <source>
        <dbReference type="ARBA" id="ARBA00022989"/>
    </source>
</evidence>
<keyword evidence="7" id="KW-0325">Glycoprotein</keyword>
<keyword evidence="6" id="KW-0675">Receptor</keyword>
<organism evidence="9 10">
    <name type="scientific">Zophobas morio</name>
    <dbReference type="NCBI Taxonomy" id="2755281"/>
    <lineage>
        <taxon>Eukaryota</taxon>
        <taxon>Metazoa</taxon>
        <taxon>Ecdysozoa</taxon>
        <taxon>Arthropoda</taxon>
        <taxon>Hexapoda</taxon>
        <taxon>Insecta</taxon>
        <taxon>Pterygota</taxon>
        <taxon>Neoptera</taxon>
        <taxon>Endopterygota</taxon>
        <taxon>Coleoptera</taxon>
        <taxon>Polyphaga</taxon>
        <taxon>Cucujiformia</taxon>
        <taxon>Tenebrionidae</taxon>
        <taxon>Zophobas</taxon>
    </lineage>
</organism>
<comment type="subcellular location">
    <subcellularLocation>
        <location evidence="1">Cell membrane</location>
        <topology evidence="1">Multi-pass membrane protein</topology>
    </subcellularLocation>
</comment>
<dbReference type="SUPFAM" id="SSF53850">
    <property type="entry name" value="Periplasmic binding protein-like II"/>
    <property type="match status" value="1"/>
</dbReference>
<dbReference type="PANTHER" id="PTHR42643:SF30">
    <property type="entry name" value="IONOTROPIC RECEPTOR 40A-RELATED"/>
    <property type="match status" value="1"/>
</dbReference>
<keyword evidence="5 8" id="KW-0472">Membrane</keyword>
<proteinExistence type="predicted"/>
<gene>
    <name evidence="9" type="ORF">Zmor_007563</name>
</gene>
<dbReference type="EMBL" id="JALNTZ010000002">
    <property type="protein sequence ID" value="KAJ3663260.1"/>
    <property type="molecule type" value="Genomic_DNA"/>
</dbReference>
<dbReference type="PANTHER" id="PTHR42643">
    <property type="entry name" value="IONOTROPIC RECEPTOR 20A-RELATED"/>
    <property type="match status" value="1"/>
</dbReference>
<keyword evidence="2" id="KW-1003">Cell membrane</keyword>
<evidence type="ECO:0000256" key="8">
    <source>
        <dbReference type="SAM" id="Phobius"/>
    </source>
</evidence>
<evidence type="ECO:0000313" key="9">
    <source>
        <dbReference type="EMBL" id="KAJ3663260.1"/>
    </source>
</evidence>
<sequence length="219" mass="25613">MWSFSLYDTIFVTLKPKFYLWYPYSSTFVEKNFCRMTKKFTKNLTIAQIPKILIPKPLKVRMVIRPPYVINKNSGSDIEMVKEIAKILKTELVLSHSDKPLDFGYLQPNGTPTGAFGAAYYHKADLVIGAFLVNQDRYRLLDISCSYYSEQRHWCVPRATKIPSWKQVFVTMKLETWCLIFGIYIIITTLLWGLDVVKNVETAYRKLCNCFFISLRIFL</sequence>
<dbReference type="GO" id="GO:0005886">
    <property type="term" value="C:plasma membrane"/>
    <property type="evidence" value="ECO:0007669"/>
    <property type="project" value="UniProtKB-SubCell"/>
</dbReference>
<keyword evidence="10" id="KW-1185">Reference proteome</keyword>